<gene>
    <name evidence="16" type="ORF">PSACC_00332</name>
</gene>
<dbReference type="FunFam" id="1.10.1670.10:FF:000027">
    <property type="entry name" value="Endonuclease III homolog"/>
    <property type="match status" value="1"/>
</dbReference>
<comment type="caution">
    <text evidence="16">The sequence shown here is derived from an EMBL/GenBank/DDBJ whole genome shotgun (WGS) entry which is preliminary data.</text>
</comment>
<keyword evidence="6" id="KW-0378">Hydrolase</keyword>
<keyword evidence="12" id="KW-0456">Lyase</keyword>
<evidence type="ECO:0000256" key="5">
    <source>
        <dbReference type="ARBA" id="ARBA00022763"/>
    </source>
</evidence>
<comment type="cofactor">
    <cofactor evidence="1">
        <name>[4Fe-4S] cluster</name>
        <dbReference type="ChEBI" id="CHEBI:49883"/>
    </cofactor>
</comment>
<dbReference type="Pfam" id="PF00730">
    <property type="entry name" value="HhH-GPD"/>
    <property type="match status" value="1"/>
</dbReference>
<dbReference type="Pfam" id="PF00633">
    <property type="entry name" value="HHH"/>
    <property type="match status" value="1"/>
</dbReference>
<evidence type="ECO:0000313" key="16">
    <source>
        <dbReference type="EMBL" id="PJF19851.1"/>
    </source>
</evidence>
<dbReference type="GO" id="GO:0006289">
    <property type="term" value="P:nucleotide-excision repair"/>
    <property type="evidence" value="ECO:0007669"/>
    <property type="project" value="TreeGrafter"/>
</dbReference>
<dbReference type="InterPro" id="IPR011257">
    <property type="entry name" value="DNA_glycosylase"/>
</dbReference>
<dbReference type="InterPro" id="IPR004035">
    <property type="entry name" value="Endouclease-III_FeS-bd_BS"/>
</dbReference>
<dbReference type="GO" id="GO:0046872">
    <property type="term" value="F:metal ion binding"/>
    <property type="evidence" value="ECO:0007669"/>
    <property type="project" value="UniProtKB-KW"/>
</dbReference>
<dbReference type="GO" id="GO:0000703">
    <property type="term" value="F:oxidized pyrimidine nucleobase lesion DNA N-glycosylase activity"/>
    <property type="evidence" value="ECO:0007669"/>
    <property type="project" value="TreeGrafter"/>
</dbReference>
<keyword evidence="16" id="KW-0540">Nuclease</keyword>
<evidence type="ECO:0000256" key="3">
    <source>
        <dbReference type="ARBA" id="ARBA00022485"/>
    </source>
</evidence>
<organism evidence="16 17">
    <name type="scientific">Paramicrosporidium saccamoebae</name>
    <dbReference type="NCBI Taxonomy" id="1246581"/>
    <lineage>
        <taxon>Eukaryota</taxon>
        <taxon>Fungi</taxon>
        <taxon>Fungi incertae sedis</taxon>
        <taxon>Cryptomycota</taxon>
        <taxon>Cryptomycota incertae sedis</taxon>
        <taxon>Paramicrosporidium</taxon>
    </lineage>
</organism>
<keyword evidence="10" id="KW-0496">Mitochondrion</keyword>
<evidence type="ECO:0000256" key="13">
    <source>
        <dbReference type="ARBA" id="ARBA00023242"/>
    </source>
</evidence>
<keyword evidence="5" id="KW-0227">DNA damage</keyword>
<evidence type="ECO:0000256" key="4">
    <source>
        <dbReference type="ARBA" id="ARBA00022723"/>
    </source>
</evidence>
<dbReference type="InterPro" id="IPR003651">
    <property type="entry name" value="Endonuclease3_FeS-loop_motif"/>
</dbReference>
<dbReference type="GO" id="GO:0003677">
    <property type="term" value="F:DNA binding"/>
    <property type="evidence" value="ECO:0007669"/>
    <property type="project" value="InterPro"/>
</dbReference>
<dbReference type="InterPro" id="IPR003265">
    <property type="entry name" value="HhH-GPD_domain"/>
</dbReference>
<keyword evidence="13" id="KW-0539">Nucleus</keyword>
<evidence type="ECO:0000256" key="12">
    <source>
        <dbReference type="ARBA" id="ARBA00023239"/>
    </source>
</evidence>
<accession>A0A2H9TQ19</accession>
<dbReference type="Gene3D" id="1.10.340.30">
    <property type="entry name" value="Hypothetical protein, domain 2"/>
    <property type="match status" value="1"/>
</dbReference>
<sequence length="145" mass="16232">FYRRKATAIKRATQILKTSYDSDIPDSLEELQKLPGVGPKMACLVMQNAWGRNAGIGVDVHVHRICNRLGWVKTKTPEETRTDLEDWLPRELWTDINPLLVGFGQTVCLPVKPKCSDCLLNSTCPAAKSFLPQTAKRKGEPLEQA</sequence>
<keyword evidence="3" id="KW-0004">4Fe-4S</keyword>
<evidence type="ECO:0000256" key="11">
    <source>
        <dbReference type="ARBA" id="ARBA00023204"/>
    </source>
</evidence>
<dbReference type="GO" id="GO:0016829">
    <property type="term" value="F:lyase activity"/>
    <property type="evidence" value="ECO:0007669"/>
    <property type="project" value="UniProtKB-KW"/>
</dbReference>
<comment type="similarity">
    <text evidence="2">Belongs to the Nth/MutY family.</text>
</comment>
<keyword evidence="16" id="KW-0255">Endonuclease</keyword>
<evidence type="ECO:0000256" key="8">
    <source>
        <dbReference type="ARBA" id="ARBA00023004"/>
    </source>
</evidence>
<keyword evidence="9" id="KW-0411">Iron-sulfur</keyword>
<dbReference type="PROSITE" id="PS01155">
    <property type="entry name" value="ENDONUCLEASE_III_2"/>
    <property type="match status" value="1"/>
</dbReference>
<dbReference type="STRING" id="1246581.A0A2H9TQ19"/>
<reference evidence="16 17" key="1">
    <citation type="submission" date="2016-10" db="EMBL/GenBank/DDBJ databases">
        <title>The genome of Paramicrosporidium saccamoebae is the missing link in understanding Cryptomycota and Microsporidia evolution.</title>
        <authorList>
            <person name="Quandt C.A."/>
            <person name="Beaudet D."/>
            <person name="Corsaro D."/>
            <person name="Michel R."/>
            <person name="Corradi N."/>
            <person name="James T."/>
        </authorList>
    </citation>
    <scope>NUCLEOTIDE SEQUENCE [LARGE SCALE GENOMIC DNA]</scope>
    <source>
        <strain evidence="16 17">KSL3</strain>
    </source>
</reference>
<evidence type="ECO:0000256" key="2">
    <source>
        <dbReference type="ARBA" id="ARBA00008343"/>
    </source>
</evidence>
<evidence type="ECO:0000256" key="1">
    <source>
        <dbReference type="ARBA" id="ARBA00001966"/>
    </source>
</evidence>
<dbReference type="GO" id="GO:0051539">
    <property type="term" value="F:4 iron, 4 sulfur cluster binding"/>
    <property type="evidence" value="ECO:0007669"/>
    <property type="project" value="UniProtKB-KW"/>
</dbReference>
<feature type="non-terminal residue" evidence="16">
    <location>
        <position position="1"/>
    </location>
</feature>
<evidence type="ECO:0000256" key="10">
    <source>
        <dbReference type="ARBA" id="ARBA00023128"/>
    </source>
</evidence>
<dbReference type="PANTHER" id="PTHR43286">
    <property type="entry name" value="ENDONUCLEASE III-LIKE PROTEIN 1"/>
    <property type="match status" value="1"/>
</dbReference>
<keyword evidence="14" id="KW-0326">Glycosidase</keyword>
<dbReference type="EMBL" id="MTSL01000036">
    <property type="protein sequence ID" value="PJF19851.1"/>
    <property type="molecule type" value="Genomic_DNA"/>
</dbReference>
<dbReference type="SMART" id="SM00525">
    <property type="entry name" value="FES"/>
    <property type="match status" value="1"/>
</dbReference>
<keyword evidence="8" id="KW-0408">Iron</keyword>
<keyword evidence="17" id="KW-1185">Reference proteome</keyword>
<dbReference type="GO" id="GO:0003906">
    <property type="term" value="F:DNA-(apurinic or apyrimidinic site) endonuclease activity"/>
    <property type="evidence" value="ECO:0007669"/>
    <property type="project" value="TreeGrafter"/>
</dbReference>
<keyword evidence="4" id="KW-0479">Metal-binding</keyword>
<dbReference type="SUPFAM" id="SSF48150">
    <property type="entry name" value="DNA-glycosylase"/>
    <property type="match status" value="1"/>
</dbReference>
<keyword evidence="11" id="KW-0234">DNA repair</keyword>
<dbReference type="OrthoDB" id="2099276at2759"/>
<evidence type="ECO:0000313" key="17">
    <source>
        <dbReference type="Proteomes" id="UP000240830"/>
    </source>
</evidence>
<evidence type="ECO:0000256" key="9">
    <source>
        <dbReference type="ARBA" id="ARBA00023014"/>
    </source>
</evidence>
<feature type="domain" description="HhH-GPD" evidence="15">
    <location>
        <begin position="1"/>
        <end position="106"/>
    </location>
</feature>
<dbReference type="GO" id="GO:0005634">
    <property type="term" value="C:nucleus"/>
    <property type="evidence" value="ECO:0007669"/>
    <property type="project" value="TreeGrafter"/>
</dbReference>
<dbReference type="InterPro" id="IPR000445">
    <property type="entry name" value="HhH_motif"/>
</dbReference>
<proteinExistence type="inferred from homology"/>
<evidence type="ECO:0000256" key="6">
    <source>
        <dbReference type="ARBA" id="ARBA00022801"/>
    </source>
</evidence>
<dbReference type="InterPro" id="IPR004036">
    <property type="entry name" value="Endonuclease-III-like_CS2"/>
</dbReference>
<dbReference type="SMART" id="SM00478">
    <property type="entry name" value="ENDO3c"/>
    <property type="match status" value="1"/>
</dbReference>
<dbReference type="Gene3D" id="1.10.1670.10">
    <property type="entry name" value="Helix-hairpin-Helix base-excision DNA repair enzymes (C-terminal)"/>
    <property type="match status" value="1"/>
</dbReference>
<protein>
    <submittedName>
        <fullName evidence="16">Endonuclease III-like protein 1-like protein</fullName>
    </submittedName>
</protein>
<evidence type="ECO:0000256" key="14">
    <source>
        <dbReference type="ARBA" id="ARBA00023295"/>
    </source>
</evidence>
<dbReference type="InterPro" id="IPR023170">
    <property type="entry name" value="HhH_base_excis_C"/>
</dbReference>
<name>A0A2H9TQ19_9FUNG</name>
<dbReference type="CDD" id="cd00056">
    <property type="entry name" value="ENDO3c"/>
    <property type="match status" value="1"/>
</dbReference>
<dbReference type="PANTHER" id="PTHR43286:SF1">
    <property type="entry name" value="ENDONUCLEASE III-LIKE PROTEIN 1"/>
    <property type="match status" value="1"/>
</dbReference>
<evidence type="ECO:0000256" key="7">
    <source>
        <dbReference type="ARBA" id="ARBA00022946"/>
    </source>
</evidence>
<evidence type="ECO:0000259" key="15">
    <source>
        <dbReference type="SMART" id="SM00478"/>
    </source>
</evidence>
<keyword evidence="7" id="KW-0809">Transit peptide</keyword>
<dbReference type="PROSITE" id="PS00764">
    <property type="entry name" value="ENDONUCLEASE_III_1"/>
    <property type="match status" value="1"/>
</dbReference>
<dbReference type="AlphaFoldDB" id="A0A2H9TQ19"/>
<dbReference type="Proteomes" id="UP000240830">
    <property type="component" value="Unassembled WGS sequence"/>
</dbReference>
<dbReference type="GO" id="GO:0006285">
    <property type="term" value="P:base-excision repair, AP site formation"/>
    <property type="evidence" value="ECO:0007669"/>
    <property type="project" value="TreeGrafter"/>
</dbReference>